<accession>A0A6V7GVJ4</accession>
<name>A0A6V7GVJ4_9HYME</name>
<reference evidence="1" key="1">
    <citation type="submission" date="2020-07" db="EMBL/GenBank/DDBJ databases">
        <authorList>
            <person name="Nazaruddin N."/>
        </authorList>
    </citation>
    <scope>NUCLEOTIDE SEQUENCE</scope>
</reference>
<dbReference type="EMBL" id="CAJDYZ010002833">
    <property type="protein sequence ID" value="CAD1469712.1"/>
    <property type="molecule type" value="Genomic_DNA"/>
</dbReference>
<evidence type="ECO:0000313" key="2">
    <source>
        <dbReference type="Proteomes" id="UP000752696"/>
    </source>
</evidence>
<dbReference type="InterPro" id="IPR036866">
    <property type="entry name" value="RibonucZ/Hydroxyglut_hydro"/>
</dbReference>
<dbReference type="AlphaFoldDB" id="A0A6V7GVJ4"/>
<dbReference type="OrthoDB" id="449487at2759"/>
<proteinExistence type="predicted"/>
<gene>
    <name evidence="1" type="ORF">MHI_LOCUS143291</name>
</gene>
<protein>
    <recommendedName>
        <fullName evidence="3">Metallo-beta-lactamase domain-containing protein</fullName>
    </recommendedName>
</protein>
<organism evidence="1 2">
    <name type="scientific">Heterotrigona itama</name>
    <dbReference type="NCBI Taxonomy" id="395501"/>
    <lineage>
        <taxon>Eukaryota</taxon>
        <taxon>Metazoa</taxon>
        <taxon>Ecdysozoa</taxon>
        <taxon>Arthropoda</taxon>
        <taxon>Hexapoda</taxon>
        <taxon>Insecta</taxon>
        <taxon>Pterygota</taxon>
        <taxon>Neoptera</taxon>
        <taxon>Endopterygota</taxon>
        <taxon>Hymenoptera</taxon>
        <taxon>Apocrita</taxon>
        <taxon>Aculeata</taxon>
        <taxon>Apoidea</taxon>
        <taxon>Anthophila</taxon>
        <taxon>Apidae</taxon>
        <taxon>Heterotrigona</taxon>
    </lineage>
</organism>
<evidence type="ECO:0000313" key="1">
    <source>
        <dbReference type="EMBL" id="CAD1469712.1"/>
    </source>
</evidence>
<sequence length="48" mass="5500">MFDPVSSTYTYLLADINDKIAILIDPVIEWAERDKTIIQQLGLTLKYA</sequence>
<dbReference type="Proteomes" id="UP000752696">
    <property type="component" value="Unassembled WGS sequence"/>
</dbReference>
<feature type="non-terminal residue" evidence="1">
    <location>
        <position position="48"/>
    </location>
</feature>
<dbReference type="Gene3D" id="3.60.15.10">
    <property type="entry name" value="Ribonuclease Z/Hydroxyacylglutathione hydrolase-like"/>
    <property type="match status" value="1"/>
</dbReference>
<keyword evidence="2" id="KW-1185">Reference proteome</keyword>
<comment type="caution">
    <text evidence="1">The sequence shown here is derived from an EMBL/GenBank/DDBJ whole genome shotgun (WGS) entry which is preliminary data.</text>
</comment>
<evidence type="ECO:0008006" key="3">
    <source>
        <dbReference type="Google" id="ProtNLM"/>
    </source>
</evidence>